<feature type="compositionally biased region" description="Polar residues" evidence="5">
    <location>
        <begin position="331"/>
        <end position="347"/>
    </location>
</feature>
<reference evidence="9" key="1">
    <citation type="submission" date="2023-03" db="EMBL/GenBank/DDBJ databases">
        <authorList>
            <person name="Julca I."/>
        </authorList>
    </citation>
    <scope>NUCLEOTIDE SEQUENCE</scope>
</reference>
<accession>A0AAV1CRF3</accession>
<dbReference type="PROSITE" id="PS51293">
    <property type="entry name" value="SANT"/>
    <property type="match status" value="1"/>
</dbReference>
<evidence type="ECO:0000313" key="10">
    <source>
        <dbReference type="Proteomes" id="UP001161247"/>
    </source>
</evidence>
<keyword evidence="4" id="KW-0539">Nucleus</keyword>
<dbReference type="GO" id="GO:0000978">
    <property type="term" value="F:RNA polymerase II cis-regulatory region sequence-specific DNA binding"/>
    <property type="evidence" value="ECO:0007669"/>
    <property type="project" value="TreeGrafter"/>
</dbReference>
<evidence type="ECO:0000256" key="4">
    <source>
        <dbReference type="ARBA" id="ARBA00023242"/>
    </source>
</evidence>
<feature type="region of interest" description="Disordered" evidence="5">
    <location>
        <begin position="493"/>
        <end position="513"/>
    </location>
</feature>
<organism evidence="9 10">
    <name type="scientific">Oldenlandia corymbosa var. corymbosa</name>
    <dbReference type="NCBI Taxonomy" id="529605"/>
    <lineage>
        <taxon>Eukaryota</taxon>
        <taxon>Viridiplantae</taxon>
        <taxon>Streptophyta</taxon>
        <taxon>Embryophyta</taxon>
        <taxon>Tracheophyta</taxon>
        <taxon>Spermatophyta</taxon>
        <taxon>Magnoliopsida</taxon>
        <taxon>eudicotyledons</taxon>
        <taxon>Gunneridae</taxon>
        <taxon>Pentapetalae</taxon>
        <taxon>asterids</taxon>
        <taxon>lamiids</taxon>
        <taxon>Gentianales</taxon>
        <taxon>Rubiaceae</taxon>
        <taxon>Rubioideae</taxon>
        <taxon>Spermacoceae</taxon>
        <taxon>Hedyotis-Oldenlandia complex</taxon>
        <taxon>Oldenlandia</taxon>
    </lineage>
</organism>
<dbReference type="PANTHER" id="PTHR45614">
    <property type="entry name" value="MYB PROTEIN-RELATED"/>
    <property type="match status" value="1"/>
</dbReference>
<evidence type="ECO:0000313" key="9">
    <source>
        <dbReference type="EMBL" id="CAI9097925.1"/>
    </source>
</evidence>
<proteinExistence type="predicted"/>
<dbReference type="PROSITE" id="PS50090">
    <property type="entry name" value="MYB_LIKE"/>
    <property type="match status" value="2"/>
</dbReference>
<evidence type="ECO:0000259" key="6">
    <source>
        <dbReference type="PROSITE" id="PS50090"/>
    </source>
</evidence>
<dbReference type="CDD" id="cd00167">
    <property type="entry name" value="SANT"/>
    <property type="match status" value="2"/>
</dbReference>
<keyword evidence="10" id="KW-1185">Reference proteome</keyword>
<dbReference type="InterPro" id="IPR002052">
    <property type="entry name" value="DNA_methylase_N6_adenine_CS"/>
</dbReference>
<dbReference type="InterPro" id="IPR017884">
    <property type="entry name" value="SANT_dom"/>
</dbReference>
<dbReference type="SUPFAM" id="SSF46689">
    <property type="entry name" value="Homeodomain-like"/>
    <property type="match status" value="1"/>
</dbReference>
<feature type="domain" description="Myb-like" evidence="6">
    <location>
        <begin position="152"/>
        <end position="203"/>
    </location>
</feature>
<evidence type="ECO:0000256" key="5">
    <source>
        <dbReference type="SAM" id="MobiDB-lite"/>
    </source>
</evidence>
<feature type="domain" description="SANT" evidence="7">
    <location>
        <begin position="207"/>
        <end position="258"/>
    </location>
</feature>
<evidence type="ECO:0000256" key="3">
    <source>
        <dbReference type="ARBA" id="ARBA00023125"/>
    </source>
</evidence>
<feature type="compositionally biased region" description="Polar residues" evidence="5">
    <location>
        <begin position="268"/>
        <end position="278"/>
    </location>
</feature>
<feature type="compositionally biased region" description="Basic residues" evidence="5">
    <location>
        <begin position="252"/>
        <end position="264"/>
    </location>
</feature>
<evidence type="ECO:0000259" key="8">
    <source>
        <dbReference type="PROSITE" id="PS51294"/>
    </source>
</evidence>
<evidence type="ECO:0000259" key="7">
    <source>
        <dbReference type="PROSITE" id="PS51293"/>
    </source>
</evidence>
<dbReference type="InterPro" id="IPR009057">
    <property type="entry name" value="Homeodomain-like_sf"/>
</dbReference>
<feature type="compositionally biased region" description="Polar residues" evidence="5">
    <location>
        <begin position="242"/>
        <end position="251"/>
    </location>
</feature>
<evidence type="ECO:0000256" key="1">
    <source>
        <dbReference type="ARBA" id="ARBA00004123"/>
    </source>
</evidence>
<dbReference type="GO" id="GO:0008168">
    <property type="term" value="F:methyltransferase activity"/>
    <property type="evidence" value="ECO:0007669"/>
    <property type="project" value="InterPro"/>
</dbReference>
<dbReference type="InterPro" id="IPR017930">
    <property type="entry name" value="Myb_dom"/>
</dbReference>
<dbReference type="Proteomes" id="UP001161247">
    <property type="component" value="Chromosome 3"/>
</dbReference>
<dbReference type="AlphaFoldDB" id="A0AAV1CRF3"/>
<feature type="domain" description="Myb-like" evidence="6">
    <location>
        <begin position="204"/>
        <end position="254"/>
    </location>
</feature>
<feature type="domain" description="HTH myb-type" evidence="8">
    <location>
        <begin position="152"/>
        <end position="207"/>
    </location>
</feature>
<feature type="region of interest" description="Disordered" evidence="5">
    <location>
        <begin position="240"/>
        <end position="348"/>
    </location>
</feature>
<evidence type="ECO:0000256" key="2">
    <source>
        <dbReference type="ARBA" id="ARBA00022737"/>
    </source>
</evidence>
<dbReference type="InterPro" id="IPR001005">
    <property type="entry name" value="SANT/Myb"/>
</dbReference>
<comment type="subcellular location">
    <subcellularLocation>
        <location evidence="1">Nucleus</location>
    </subcellularLocation>
</comment>
<dbReference type="GO" id="GO:0000981">
    <property type="term" value="F:DNA-binding transcription factor activity, RNA polymerase II-specific"/>
    <property type="evidence" value="ECO:0007669"/>
    <property type="project" value="TreeGrafter"/>
</dbReference>
<dbReference type="PROSITE" id="PS00092">
    <property type="entry name" value="N6_MTASE"/>
    <property type="match status" value="1"/>
</dbReference>
<sequence>MEGGGVRGVFPYRNNFQRDHHLPLLTRTRSNPPPFAAIDRFLCRQTLFSQQGILTDYSTKTTLEFDPDSASSPSRAGVNNINPHAVAGAGAGGGGGVVVPWLSLPHHDSSFVDGIFLNDKNLNWDGQGLIEGNFNLAPKNPRKREKGGSSSSVNLIKGQWTDDEDSKLRKLVMHYGVKKWAQIAEKMTGRAGKQCRERWHNHLRPDIKKDTWSEEEEELLVKSHMEVGNRWAEIAKRIPGRTENSIKNHWNATKRRQNSRRKSKKSEGQNGKTAQPTILQDYIKRTLGLTSPPRPPSNNNSSSLSSAATTPPSSAISDDNRHHHMGFFPELSQSNSEESPSYLAQHSSNDDEMNFFQNLFSNSAATSSAEIAVKVEPPVIETKPFGVIGNPSRTFNGGGGGGGGQGFLGNHNNNNMGFGGGFSSFAEQNHHQFPAAVKNPPYEEVHQSTVYPDFYLSQILNEANALVNPSSDGYNNGSSNNMNNGVDYSSMGMASSSSQFKTGNSTSTNNFVF</sequence>
<dbReference type="Gene3D" id="1.10.10.60">
    <property type="entry name" value="Homeodomain-like"/>
    <property type="match status" value="2"/>
</dbReference>
<dbReference type="GO" id="GO:0032259">
    <property type="term" value="P:methylation"/>
    <property type="evidence" value="ECO:0007669"/>
    <property type="project" value="InterPro"/>
</dbReference>
<gene>
    <name evidence="9" type="ORF">OLC1_LOCUS8279</name>
</gene>
<name>A0AAV1CRF3_OLDCO</name>
<dbReference type="InterPro" id="IPR050560">
    <property type="entry name" value="MYB_TF"/>
</dbReference>
<dbReference type="FunFam" id="1.10.10.60:FF:000010">
    <property type="entry name" value="Transcriptional activator Myb isoform A"/>
    <property type="match status" value="1"/>
</dbReference>
<dbReference type="GO" id="GO:0005634">
    <property type="term" value="C:nucleus"/>
    <property type="evidence" value="ECO:0007669"/>
    <property type="project" value="UniProtKB-SubCell"/>
</dbReference>
<keyword evidence="3" id="KW-0238">DNA-binding</keyword>
<dbReference type="PROSITE" id="PS51294">
    <property type="entry name" value="HTH_MYB"/>
    <property type="match status" value="2"/>
</dbReference>
<dbReference type="PANTHER" id="PTHR45614:SF218">
    <property type="entry name" value="TRANSCRIPTION FACTOR MYB119-RELATED"/>
    <property type="match status" value="1"/>
</dbReference>
<feature type="compositionally biased region" description="Polar residues" evidence="5">
    <location>
        <begin position="499"/>
        <end position="513"/>
    </location>
</feature>
<dbReference type="Pfam" id="PF13921">
    <property type="entry name" value="Myb_DNA-bind_6"/>
    <property type="match status" value="1"/>
</dbReference>
<dbReference type="EMBL" id="OX459120">
    <property type="protein sequence ID" value="CAI9097925.1"/>
    <property type="molecule type" value="Genomic_DNA"/>
</dbReference>
<keyword evidence="2" id="KW-0677">Repeat</keyword>
<protein>
    <submittedName>
        <fullName evidence="9">OLC1v1034447C1</fullName>
    </submittedName>
</protein>
<feature type="compositionally biased region" description="Low complexity" evidence="5">
    <location>
        <begin position="297"/>
        <end position="317"/>
    </location>
</feature>
<feature type="domain" description="HTH myb-type" evidence="8">
    <location>
        <begin position="208"/>
        <end position="258"/>
    </location>
</feature>
<dbReference type="SMART" id="SM00717">
    <property type="entry name" value="SANT"/>
    <property type="match status" value="2"/>
</dbReference>